<feature type="transmembrane region" description="Helical" evidence="10">
    <location>
        <begin position="395"/>
        <end position="419"/>
    </location>
</feature>
<feature type="transmembrane region" description="Helical" evidence="10">
    <location>
        <begin position="117"/>
        <end position="140"/>
    </location>
</feature>
<evidence type="ECO:0000256" key="12">
    <source>
        <dbReference type="RuleBase" id="RU003484"/>
    </source>
</evidence>
<keyword evidence="3 10" id="KW-0813">Transport</keyword>
<dbReference type="Proteomes" id="UP000178449">
    <property type="component" value="Unassembled WGS sequence"/>
</dbReference>
<dbReference type="EMBL" id="MFNE01000046">
    <property type="protein sequence ID" value="OGG93679.1"/>
    <property type="molecule type" value="Genomic_DNA"/>
</dbReference>
<dbReference type="PROSITE" id="PS00756">
    <property type="entry name" value="SECY_2"/>
    <property type="match status" value="1"/>
</dbReference>
<name>A0A1F6G6F9_9PROT</name>
<dbReference type="PIRSF" id="PIRSF004557">
    <property type="entry name" value="SecY"/>
    <property type="match status" value="1"/>
</dbReference>
<dbReference type="Pfam" id="PF00344">
    <property type="entry name" value="SecY"/>
    <property type="match status" value="1"/>
</dbReference>
<evidence type="ECO:0000256" key="4">
    <source>
        <dbReference type="ARBA" id="ARBA00022692"/>
    </source>
</evidence>
<keyword evidence="10" id="KW-1003">Cell membrane</keyword>
<reference evidence="14 15" key="1">
    <citation type="journal article" date="2016" name="Nat. Commun.">
        <title>Thousands of microbial genomes shed light on interconnected biogeochemical processes in an aquifer system.</title>
        <authorList>
            <person name="Anantharaman K."/>
            <person name="Brown C.T."/>
            <person name="Hug L.A."/>
            <person name="Sharon I."/>
            <person name="Castelle C.J."/>
            <person name="Probst A.J."/>
            <person name="Thomas B.C."/>
            <person name="Singh A."/>
            <person name="Wilkins M.J."/>
            <person name="Karaoz U."/>
            <person name="Brodie E.L."/>
            <person name="Williams K.H."/>
            <person name="Hubbard S.S."/>
            <person name="Banfield J.F."/>
        </authorList>
    </citation>
    <scope>NUCLEOTIDE SEQUENCE [LARGE SCALE GENOMIC DNA]</scope>
</reference>
<evidence type="ECO:0000256" key="11">
    <source>
        <dbReference type="RuleBase" id="RU000537"/>
    </source>
</evidence>
<evidence type="ECO:0000256" key="8">
    <source>
        <dbReference type="ARBA" id="ARBA00023136"/>
    </source>
</evidence>
<dbReference type="GO" id="GO:0005886">
    <property type="term" value="C:plasma membrane"/>
    <property type="evidence" value="ECO:0007669"/>
    <property type="project" value="UniProtKB-SubCell"/>
</dbReference>
<evidence type="ECO:0000256" key="13">
    <source>
        <dbReference type="RuleBase" id="RU004349"/>
    </source>
</evidence>
<dbReference type="FunFam" id="1.10.3370.10:FF:000001">
    <property type="entry name" value="Preprotein translocase subunit SecY"/>
    <property type="match status" value="1"/>
</dbReference>
<feature type="transmembrane region" description="Helical" evidence="10">
    <location>
        <begin position="309"/>
        <end position="329"/>
    </location>
</feature>
<dbReference type="HAMAP" id="MF_01465">
    <property type="entry name" value="SecY"/>
    <property type="match status" value="1"/>
</dbReference>
<dbReference type="PROSITE" id="PS00755">
    <property type="entry name" value="SECY_1"/>
    <property type="match status" value="1"/>
</dbReference>
<keyword evidence="7 10" id="KW-0811">Translocation</keyword>
<comment type="subunit">
    <text evidence="10">Component of the Sec protein translocase complex. Heterotrimer consisting of SecY, SecE and SecG subunits. The heterotrimers can form oligomers, although 1 heterotrimer is thought to be able to translocate proteins. Interacts with the ribosome. Interacts with SecDF, and other proteins may be involved. Interacts with SecA.</text>
</comment>
<keyword evidence="8 10" id="KW-0472">Membrane</keyword>
<accession>A0A1F6G6F9</accession>
<keyword evidence="4 10" id="KW-0812">Transmembrane</keyword>
<dbReference type="InterPro" id="IPR002208">
    <property type="entry name" value="SecY/SEC61-alpha"/>
</dbReference>
<feature type="transmembrane region" description="Helical" evidence="10">
    <location>
        <begin position="213"/>
        <end position="235"/>
    </location>
</feature>
<dbReference type="GO" id="GO:0006605">
    <property type="term" value="P:protein targeting"/>
    <property type="evidence" value="ECO:0007669"/>
    <property type="project" value="UniProtKB-UniRule"/>
</dbReference>
<evidence type="ECO:0000256" key="2">
    <source>
        <dbReference type="ARBA" id="ARBA00005751"/>
    </source>
</evidence>
<organism evidence="14 15">
    <name type="scientific">Candidatus Lambdaproteobacteria bacterium RIFOXYD2_FULL_50_16</name>
    <dbReference type="NCBI Taxonomy" id="1817772"/>
    <lineage>
        <taxon>Bacteria</taxon>
        <taxon>Pseudomonadati</taxon>
        <taxon>Pseudomonadota</taxon>
        <taxon>Candidatus Lambdaproteobacteria</taxon>
    </lineage>
</organism>
<feature type="transmembrane region" description="Helical" evidence="10">
    <location>
        <begin position="367"/>
        <end position="389"/>
    </location>
</feature>
<evidence type="ECO:0000256" key="9">
    <source>
        <dbReference type="ARBA" id="ARBA00039733"/>
    </source>
</evidence>
<protein>
    <recommendedName>
        <fullName evidence="9 10">Protein translocase subunit SecY</fullName>
    </recommendedName>
</protein>
<dbReference type="InterPro" id="IPR026593">
    <property type="entry name" value="SecY"/>
</dbReference>
<feature type="transmembrane region" description="Helical" evidence="10">
    <location>
        <begin position="18"/>
        <end position="36"/>
    </location>
</feature>
<dbReference type="AlphaFoldDB" id="A0A1F6G6F9"/>
<evidence type="ECO:0000313" key="14">
    <source>
        <dbReference type="EMBL" id="OGG93679.1"/>
    </source>
</evidence>
<comment type="subcellular location">
    <subcellularLocation>
        <location evidence="10">Cell membrane</location>
        <topology evidence="10">Multi-pass membrane protein</topology>
    </subcellularLocation>
    <subcellularLocation>
        <location evidence="1 12">Membrane</location>
        <topology evidence="1 12">Multi-pass membrane protein</topology>
    </subcellularLocation>
</comment>
<evidence type="ECO:0000256" key="6">
    <source>
        <dbReference type="ARBA" id="ARBA00022989"/>
    </source>
</evidence>
<feature type="transmembrane region" description="Helical" evidence="10">
    <location>
        <begin position="269"/>
        <end position="289"/>
    </location>
</feature>
<evidence type="ECO:0000256" key="7">
    <source>
        <dbReference type="ARBA" id="ARBA00023010"/>
    </source>
</evidence>
<comment type="similarity">
    <text evidence="2 10 13">Belongs to the SecY/SEC61-alpha family.</text>
</comment>
<dbReference type="InterPro" id="IPR030659">
    <property type="entry name" value="SecY_CS"/>
</dbReference>
<keyword evidence="6 10" id="KW-1133">Transmembrane helix</keyword>
<dbReference type="PANTHER" id="PTHR10906">
    <property type="entry name" value="SECY/SEC61-ALPHA FAMILY MEMBER"/>
    <property type="match status" value="1"/>
</dbReference>
<sequence length="437" mass="47939">MLEVFSNIFKVEELRKRIIFTLGMLVVFRIGAHIPIPGIDSTALGEFFQANAKGLLGHLDMFSGGALANMTIFALGVMPYISASIIIQLLTAVFPVLERLQKEGDAGRRKITQYTRYGTIVLSIIQGYGIAVGLESMGLGGNKVVLAGINTWAFRGMTVLTLTAGTAFVMWVGEQISERGIGNGISLIIFAGIITGIPAATLQTWSLMNTGDISLFVMILVGIIIVLVIGSVIFFETANRKIPVQYAKRQQGTRMVGGQYSHLPLKINAAGVIPPIFASSLLAFPATITSFTQVEWVQSVGNQLMPGRFLYNAVFVMLIFFFCFFYTAIQYNPVKIAEELKRHGGFIPGIRPGSKTAEYINIVLTRLTFGGAIYLSIICVMPSILYVYFKVPFSFGGTAVLIVVGVALDTVMQIETFLLNQNYDGFIKKSKKRRRQY</sequence>
<feature type="transmembrane region" description="Helical" evidence="10">
    <location>
        <begin position="72"/>
        <end position="97"/>
    </location>
</feature>
<keyword evidence="5 10" id="KW-0653">Protein transport</keyword>
<dbReference type="NCBIfam" id="TIGR00967">
    <property type="entry name" value="3a0501s007"/>
    <property type="match status" value="1"/>
</dbReference>
<comment type="function">
    <text evidence="10 11">The central subunit of the protein translocation channel SecYEG. Consists of two halves formed by TMs 1-5 and 6-10. These two domains form a lateral gate at the front which open onto the bilayer between TMs 2 and 7, and are clamped together by SecE at the back. The channel is closed by both a pore ring composed of hydrophobic SecY resides and a short helix (helix 2A) on the extracellular side of the membrane which forms a plug. The plug probably moves laterally to allow the channel to open. The ring and the pore may move independently.</text>
</comment>
<feature type="transmembrane region" description="Helical" evidence="10">
    <location>
        <begin position="185"/>
        <end position="207"/>
    </location>
</feature>
<dbReference type="SUPFAM" id="SSF103491">
    <property type="entry name" value="Preprotein translocase SecY subunit"/>
    <property type="match status" value="1"/>
</dbReference>
<feature type="transmembrane region" description="Helical" evidence="10">
    <location>
        <begin position="152"/>
        <end position="173"/>
    </location>
</feature>
<evidence type="ECO:0000256" key="3">
    <source>
        <dbReference type="ARBA" id="ARBA00022448"/>
    </source>
</evidence>
<evidence type="ECO:0000256" key="1">
    <source>
        <dbReference type="ARBA" id="ARBA00004141"/>
    </source>
</evidence>
<evidence type="ECO:0000256" key="5">
    <source>
        <dbReference type="ARBA" id="ARBA00022927"/>
    </source>
</evidence>
<dbReference type="InterPro" id="IPR023201">
    <property type="entry name" value="SecY_dom_sf"/>
</dbReference>
<dbReference type="Gene3D" id="1.10.3370.10">
    <property type="entry name" value="SecY subunit domain"/>
    <property type="match status" value="1"/>
</dbReference>
<comment type="caution">
    <text evidence="14">The sequence shown here is derived from an EMBL/GenBank/DDBJ whole genome shotgun (WGS) entry which is preliminary data.</text>
</comment>
<dbReference type="STRING" id="1817772.A2527_11185"/>
<evidence type="ECO:0000313" key="15">
    <source>
        <dbReference type="Proteomes" id="UP000178449"/>
    </source>
</evidence>
<gene>
    <name evidence="10" type="primary">secY</name>
    <name evidence="14" type="ORF">A2527_11185</name>
</gene>
<proteinExistence type="inferred from homology"/>
<dbReference type="GO" id="GO:0065002">
    <property type="term" value="P:intracellular protein transmembrane transport"/>
    <property type="evidence" value="ECO:0007669"/>
    <property type="project" value="UniProtKB-UniRule"/>
</dbReference>
<dbReference type="GO" id="GO:0043952">
    <property type="term" value="P:protein transport by the Sec complex"/>
    <property type="evidence" value="ECO:0007669"/>
    <property type="project" value="UniProtKB-UniRule"/>
</dbReference>
<evidence type="ECO:0000256" key="10">
    <source>
        <dbReference type="HAMAP-Rule" id="MF_01465"/>
    </source>
</evidence>
<dbReference type="PRINTS" id="PR00303">
    <property type="entry name" value="SECYTRNLCASE"/>
</dbReference>